<evidence type="ECO:0000313" key="3">
    <source>
        <dbReference type="EMBL" id="MFD1788801.1"/>
    </source>
</evidence>
<dbReference type="InterPro" id="IPR050126">
    <property type="entry name" value="Ap4A_hydrolase"/>
</dbReference>
<dbReference type="PANTHER" id="PTHR42850">
    <property type="entry name" value="METALLOPHOSPHOESTERASE"/>
    <property type="match status" value="1"/>
</dbReference>
<feature type="domain" description="Calcineurin-like phosphoesterase" evidence="2">
    <location>
        <begin position="4"/>
        <end position="177"/>
    </location>
</feature>
<dbReference type="InterPro" id="IPR011152">
    <property type="entry name" value="Pesterase_MJ0912"/>
</dbReference>
<dbReference type="SUPFAM" id="SSF56300">
    <property type="entry name" value="Metallo-dependent phosphatases"/>
    <property type="match status" value="1"/>
</dbReference>
<dbReference type="PANTHER" id="PTHR42850:SF2">
    <property type="entry name" value="BLL5683 PROTEIN"/>
    <property type="match status" value="1"/>
</dbReference>
<dbReference type="InterPro" id="IPR024654">
    <property type="entry name" value="Calcineurin-like_PHP_lpxH"/>
</dbReference>
<dbReference type="RefSeq" id="WP_380941179.1">
    <property type="nucleotide sequence ID" value="NZ_JBHUFC010000006.1"/>
</dbReference>
<dbReference type="EMBL" id="JBHUFC010000006">
    <property type="protein sequence ID" value="MFD1788801.1"/>
    <property type="molecule type" value="Genomic_DNA"/>
</dbReference>
<proteinExistence type="inferred from homology"/>
<dbReference type="Proteomes" id="UP001597283">
    <property type="component" value="Unassembled WGS sequence"/>
</dbReference>
<reference evidence="4" key="1">
    <citation type="journal article" date="2019" name="Int. J. Syst. Evol. Microbiol.">
        <title>The Global Catalogue of Microorganisms (GCM) 10K type strain sequencing project: providing services to taxonomists for standard genome sequencing and annotation.</title>
        <authorList>
            <consortium name="The Broad Institute Genomics Platform"/>
            <consortium name="The Broad Institute Genome Sequencing Center for Infectious Disease"/>
            <person name="Wu L."/>
            <person name="Ma J."/>
        </authorList>
    </citation>
    <scope>NUCLEOTIDE SEQUENCE [LARGE SCALE GENOMIC DNA]</scope>
    <source>
        <strain evidence="4">Q85</strain>
    </source>
</reference>
<dbReference type="Gene3D" id="3.60.21.10">
    <property type="match status" value="1"/>
</dbReference>
<keyword evidence="4" id="KW-1185">Reference proteome</keyword>
<protein>
    <submittedName>
        <fullName evidence="3">Metallophosphoesterase family protein</fullName>
    </submittedName>
</protein>
<dbReference type="Pfam" id="PF12850">
    <property type="entry name" value="Metallophos_2"/>
    <property type="match status" value="1"/>
</dbReference>
<evidence type="ECO:0000259" key="2">
    <source>
        <dbReference type="Pfam" id="PF12850"/>
    </source>
</evidence>
<comment type="similarity">
    <text evidence="1">Belongs to the metallophosphoesterase superfamily. YfcE family.</text>
</comment>
<name>A0ABW4NFE2_9SPHN</name>
<sequence>MIRTAVLSDIHGNLPALEAVIADATAQGCDAFFNLGDSLSGPLWPAETADRLISLDWPTIAGNHERQLFGTRLGASDAFAAARLSGRHRRWVESLPATLAINDAWLCHGSARSDIEHLLFSVDTVGFRAATDAEIPERLDGAATLTLCGHSHVAAERRLRDGRRIANPGSVGLPAYTDDRLYPYAVSNGDPWARYAILDDGRLTFHAVDYDHRAAARRARDGGFDQWASWLETGKIPNT</sequence>
<evidence type="ECO:0000313" key="4">
    <source>
        <dbReference type="Proteomes" id="UP001597283"/>
    </source>
</evidence>
<dbReference type="PIRSF" id="PIRSF000883">
    <property type="entry name" value="Pesterase_MJ0912"/>
    <property type="match status" value="1"/>
</dbReference>
<accession>A0ABW4NFE2</accession>
<comment type="caution">
    <text evidence="3">The sequence shown here is derived from an EMBL/GenBank/DDBJ whole genome shotgun (WGS) entry which is preliminary data.</text>
</comment>
<gene>
    <name evidence="3" type="ORF">ACFSC3_14640</name>
</gene>
<organism evidence="3 4">
    <name type="scientific">Sphingomonas floccifaciens</name>
    <dbReference type="NCBI Taxonomy" id="1844115"/>
    <lineage>
        <taxon>Bacteria</taxon>
        <taxon>Pseudomonadati</taxon>
        <taxon>Pseudomonadota</taxon>
        <taxon>Alphaproteobacteria</taxon>
        <taxon>Sphingomonadales</taxon>
        <taxon>Sphingomonadaceae</taxon>
        <taxon>Sphingomonas</taxon>
    </lineage>
</organism>
<evidence type="ECO:0000256" key="1">
    <source>
        <dbReference type="ARBA" id="ARBA00008950"/>
    </source>
</evidence>
<dbReference type="InterPro" id="IPR029052">
    <property type="entry name" value="Metallo-depent_PP-like"/>
</dbReference>